<dbReference type="GO" id="GO:0000981">
    <property type="term" value="F:DNA-binding transcription factor activity, RNA polymerase II-specific"/>
    <property type="evidence" value="ECO:0007669"/>
    <property type="project" value="InterPro"/>
</dbReference>
<keyword evidence="2 8" id="KW-0238">DNA-binding</keyword>
<feature type="compositionally biased region" description="Acidic residues" evidence="10">
    <location>
        <begin position="58"/>
        <end position="69"/>
    </location>
</feature>
<dbReference type="EMBL" id="MTYJ01000004">
    <property type="protein sequence ID" value="OQV24987.1"/>
    <property type="molecule type" value="Genomic_DNA"/>
</dbReference>
<dbReference type="GO" id="GO:0005634">
    <property type="term" value="C:nucleus"/>
    <property type="evidence" value="ECO:0007669"/>
    <property type="project" value="UniProtKB-SubCell"/>
</dbReference>
<keyword evidence="13" id="KW-1185">Reference proteome</keyword>
<sequence>MDLPTKTPFRINDILKPKPESHFHPAFAARVPSVTDFPSGKYGYQEDSYSNLSMADSTDAEESLAGTPEEDTHTDDAAGGKTSRPADNGKEHTAPNGKSRKKRSRAAFSHAQVFELERRFNHQRYLSGPERAELAAALTLTETQIKIWFQNRRYKTKRKQMQVTEATLNPQLHTRIAAKRMPVRLLIHDSQVLYRPDEMARPLTFYPCPSMQDWIAHSRWLFQQQQQQNHFRFSKEAVSPSPHPVL</sequence>
<dbReference type="InterPro" id="IPR009057">
    <property type="entry name" value="Homeodomain-like_sf"/>
</dbReference>
<evidence type="ECO:0000259" key="11">
    <source>
        <dbReference type="PROSITE" id="PS50071"/>
    </source>
</evidence>
<dbReference type="InterPro" id="IPR020479">
    <property type="entry name" value="HD_metazoa"/>
</dbReference>
<dbReference type="GO" id="GO:0048731">
    <property type="term" value="P:system development"/>
    <property type="evidence" value="ECO:0007669"/>
    <property type="project" value="UniProtKB-ARBA"/>
</dbReference>
<dbReference type="PANTHER" id="PTHR24340:SF73">
    <property type="entry name" value="HOMEOBOX PROTEIN BAGPIPE-RELATED"/>
    <property type="match status" value="1"/>
</dbReference>
<protein>
    <recommendedName>
        <fullName evidence="6">Homeobox protein Nkx-3.2</fullName>
    </recommendedName>
    <alternativeName>
        <fullName evidence="7">Bagpipe homeobox protein homolog 1</fullName>
    </alternativeName>
</protein>
<feature type="region of interest" description="Disordered" evidence="10">
    <location>
        <begin position="34"/>
        <end position="108"/>
    </location>
</feature>
<comment type="caution">
    <text evidence="12">The sequence shown here is derived from an EMBL/GenBank/DDBJ whole genome shotgun (WGS) entry which is preliminary data.</text>
</comment>
<dbReference type="Gene3D" id="1.10.10.60">
    <property type="entry name" value="Homeodomain-like"/>
    <property type="match status" value="1"/>
</dbReference>
<dbReference type="CDD" id="cd00086">
    <property type="entry name" value="homeodomain"/>
    <property type="match status" value="1"/>
</dbReference>
<comment type="similarity">
    <text evidence="5">Belongs to the NK-3 homeobox family.</text>
</comment>
<keyword evidence="4 8" id="KW-0539">Nucleus</keyword>
<evidence type="ECO:0000256" key="9">
    <source>
        <dbReference type="RuleBase" id="RU000682"/>
    </source>
</evidence>
<dbReference type="OrthoDB" id="6159439at2759"/>
<evidence type="ECO:0000256" key="8">
    <source>
        <dbReference type="PROSITE-ProRule" id="PRU00108"/>
    </source>
</evidence>
<dbReference type="InterPro" id="IPR001356">
    <property type="entry name" value="HD"/>
</dbReference>
<dbReference type="Proteomes" id="UP000192578">
    <property type="component" value="Unassembled WGS sequence"/>
</dbReference>
<evidence type="ECO:0000256" key="2">
    <source>
        <dbReference type="ARBA" id="ARBA00023125"/>
    </source>
</evidence>
<evidence type="ECO:0000256" key="3">
    <source>
        <dbReference type="ARBA" id="ARBA00023155"/>
    </source>
</evidence>
<organism evidence="12 13">
    <name type="scientific">Hypsibius exemplaris</name>
    <name type="common">Freshwater tardigrade</name>
    <dbReference type="NCBI Taxonomy" id="2072580"/>
    <lineage>
        <taxon>Eukaryota</taxon>
        <taxon>Metazoa</taxon>
        <taxon>Ecdysozoa</taxon>
        <taxon>Tardigrada</taxon>
        <taxon>Eutardigrada</taxon>
        <taxon>Parachela</taxon>
        <taxon>Hypsibioidea</taxon>
        <taxon>Hypsibiidae</taxon>
        <taxon>Hypsibius</taxon>
    </lineage>
</organism>
<evidence type="ECO:0000256" key="7">
    <source>
        <dbReference type="ARBA" id="ARBA00081047"/>
    </source>
</evidence>
<proteinExistence type="inferred from homology"/>
<dbReference type="PROSITE" id="PS00027">
    <property type="entry name" value="HOMEOBOX_1"/>
    <property type="match status" value="1"/>
</dbReference>
<feature type="compositionally biased region" description="Polar residues" evidence="10">
    <location>
        <begin position="47"/>
        <end position="56"/>
    </location>
</feature>
<dbReference type="InterPro" id="IPR000047">
    <property type="entry name" value="HTH_motif"/>
</dbReference>
<dbReference type="PROSITE" id="PS50071">
    <property type="entry name" value="HOMEOBOX_2"/>
    <property type="match status" value="1"/>
</dbReference>
<evidence type="ECO:0000313" key="12">
    <source>
        <dbReference type="EMBL" id="OQV24987.1"/>
    </source>
</evidence>
<accession>A0A1W0XBV2</accession>
<evidence type="ECO:0000256" key="1">
    <source>
        <dbReference type="ARBA" id="ARBA00004123"/>
    </source>
</evidence>
<dbReference type="GO" id="GO:0000978">
    <property type="term" value="F:RNA polymerase II cis-regulatory region sequence-specific DNA binding"/>
    <property type="evidence" value="ECO:0007669"/>
    <property type="project" value="TreeGrafter"/>
</dbReference>
<feature type="DNA-binding region" description="Homeobox" evidence="8">
    <location>
        <begin position="101"/>
        <end position="160"/>
    </location>
</feature>
<comment type="subcellular location">
    <subcellularLocation>
        <location evidence="1 8 9">Nucleus</location>
    </subcellularLocation>
</comment>
<keyword evidence="3 8" id="KW-0371">Homeobox</keyword>
<dbReference type="PRINTS" id="PR00031">
    <property type="entry name" value="HTHREPRESSR"/>
</dbReference>
<dbReference type="PANTHER" id="PTHR24340">
    <property type="entry name" value="HOMEOBOX PROTEIN NKX"/>
    <property type="match status" value="1"/>
</dbReference>
<dbReference type="InterPro" id="IPR050394">
    <property type="entry name" value="Homeobox_NK-like"/>
</dbReference>
<evidence type="ECO:0000256" key="4">
    <source>
        <dbReference type="ARBA" id="ARBA00023242"/>
    </source>
</evidence>
<evidence type="ECO:0000256" key="5">
    <source>
        <dbReference type="ARBA" id="ARBA00061541"/>
    </source>
</evidence>
<dbReference type="AlphaFoldDB" id="A0A1W0XBV2"/>
<name>A0A1W0XBV2_HYPEX</name>
<dbReference type="GO" id="GO:0030154">
    <property type="term" value="P:cell differentiation"/>
    <property type="evidence" value="ECO:0007669"/>
    <property type="project" value="TreeGrafter"/>
</dbReference>
<evidence type="ECO:0000256" key="10">
    <source>
        <dbReference type="SAM" id="MobiDB-lite"/>
    </source>
</evidence>
<dbReference type="Pfam" id="PF00046">
    <property type="entry name" value="Homeodomain"/>
    <property type="match status" value="1"/>
</dbReference>
<evidence type="ECO:0000256" key="6">
    <source>
        <dbReference type="ARBA" id="ARBA00067519"/>
    </source>
</evidence>
<dbReference type="SMART" id="SM00389">
    <property type="entry name" value="HOX"/>
    <property type="match status" value="1"/>
</dbReference>
<evidence type="ECO:0000313" key="13">
    <source>
        <dbReference type="Proteomes" id="UP000192578"/>
    </source>
</evidence>
<dbReference type="FunFam" id="1.10.10.60:FF:000225">
    <property type="entry name" value="NK3 homeobox 2"/>
    <property type="match status" value="1"/>
</dbReference>
<reference evidence="13" key="1">
    <citation type="submission" date="2017-01" db="EMBL/GenBank/DDBJ databases">
        <title>Comparative genomics of anhydrobiosis in the tardigrade Hypsibius dujardini.</title>
        <authorList>
            <person name="Yoshida Y."/>
            <person name="Koutsovoulos G."/>
            <person name="Laetsch D."/>
            <person name="Stevens L."/>
            <person name="Kumar S."/>
            <person name="Horikawa D."/>
            <person name="Ishino K."/>
            <person name="Komine S."/>
            <person name="Tomita M."/>
            <person name="Blaxter M."/>
            <person name="Arakawa K."/>
        </authorList>
    </citation>
    <scope>NUCLEOTIDE SEQUENCE [LARGE SCALE GENOMIC DNA]</scope>
    <source>
        <strain evidence="13">Z151</strain>
    </source>
</reference>
<dbReference type="InterPro" id="IPR017970">
    <property type="entry name" value="Homeobox_CS"/>
</dbReference>
<feature type="domain" description="Homeobox" evidence="11">
    <location>
        <begin position="99"/>
        <end position="159"/>
    </location>
</feature>
<dbReference type="SUPFAM" id="SSF46689">
    <property type="entry name" value="Homeodomain-like"/>
    <property type="match status" value="1"/>
</dbReference>
<dbReference type="PRINTS" id="PR00024">
    <property type="entry name" value="HOMEOBOX"/>
</dbReference>
<gene>
    <name evidence="12" type="ORF">BV898_01195</name>
</gene>